<dbReference type="AlphaFoldDB" id="A0AAW2GUW3"/>
<accession>A0AAW2GUW3</accession>
<feature type="region of interest" description="Disordered" evidence="1">
    <location>
        <begin position="59"/>
        <end position="110"/>
    </location>
</feature>
<feature type="compositionally biased region" description="Acidic residues" evidence="1">
    <location>
        <begin position="72"/>
        <end position="90"/>
    </location>
</feature>
<reference evidence="2 3" key="1">
    <citation type="submission" date="2023-03" db="EMBL/GenBank/DDBJ databases">
        <title>High recombination rates correlate with genetic variation in Cardiocondyla obscurior ants.</title>
        <authorList>
            <person name="Errbii M."/>
        </authorList>
    </citation>
    <scope>NUCLEOTIDE SEQUENCE [LARGE SCALE GENOMIC DNA]</scope>
    <source>
        <strain evidence="2">Alpha-2009</strain>
        <tissue evidence="2">Whole body</tissue>
    </source>
</reference>
<evidence type="ECO:0000256" key="1">
    <source>
        <dbReference type="SAM" id="MobiDB-lite"/>
    </source>
</evidence>
<dbReference type="EMBL" id="JADYXP020000002">
    <property type="protein sequence ID" value="KAL0131065.1"/>
    <property type="molecule type" value="Genomic_DNA"/>
</dbReference>
<evidence type="ECO:0000313" key="2">
    <source>
        <dbReference type="EMBL" id="KAL0131065.1"/>
    </source>
</evidence>
<evidence type="ECO:0000313" key="3">
    <source>
        <dbReference type="Proteomes" id="UP001430953"/>
    </source>
</evidence>
<gene>
    <name evidence="2" type="ORF">PUN28_002569</name>
</gene>
<organism evidence="2 3">
    <name type="scientific">Cardiocondyla obscurior</name>
    <dbReference type="NCBI Taxonomy" id="286306"/>
    <lineage>
        <taxon>Eukaryota</taxon>
        <taxon>Metazoa</taxon>
        <taxon>Ecdysozoa</taxon>
        <taxon>Arthropoda</taxon>
        <taxon>Hexapoda</taxon>
        <taxon>Insecta</taxon>
        <taxon>Pterygota</taxon>
        <taxon>Neoptera</taxon>
        <taxon>Endopterygota</taxon>
        <taxon>Hymenoptera</taxon>
        <taxon>Apocrita</taxon>
        <taxon>Aculeata</taxon>
        <taxon>Formicoidea</taxon>
        <taxon>Formicidae</taxon>
        <taxon>Myrmicinae</taxon>
        <taxon>Cardiocondyla</taxon>
    </lineage>
</organism>
<sequence length="110" mass="12482">MNVTGVRVKIYDEGKCIHEHETARSEPGNDLKTLMRNLRDAQSEANNFLTALIERRGETAVRGTASQSNSDVDLESAEEDENEDEDENENEKEKEENEERANPKKCKLST</sequence>
<proteinExistence type="predicted"/>
<feature type="compositionally biased region" description="Basic and acidic residues" evidence="1">
    <location>
        <begin position="91"/>
        <end position="102"/>
    </location>
</feature>
<dbReference type="Proteomes" id="UP001430953">
    <property type="component" value="Unassembled WGS sequence"/>
</dbReference>
<protein>
    <submittedName>
        <fullName evidence="2">Uncharacterized protein</fullName>
    </submittedName>
</protein>
<comment type="caution">
    <text evidence="2">The sequence shown here is derived from an EMBL/GenBank/DDBJ whole genome shotgun (WGS) entry which is preliminary data.</text>
</comment>
<keyword evidence="3" id="KW-1185">Reference proteome</keyword>
<name>A0AAW2GUW3_9HYME</name>